<reference evidence="2" key="1">
    <citation type="journal article" date="2012" name="Nature">
        <title>The oyster genome reveals stress adaptation and complexity of shell formation.</title>
        <authorList>
            <person name="Zhang G."/>
            <person name="Fang X."/>
            <person name="Guo X."/>
            <person name="Li L."/>
            <person name="Luo R."/>
            <person name="Xu F."/>
            <person name="Yang P."/>
            <person name="Zhang L."/>
            <person name="Wang X."/>
            <person name="Qi H."/>
            <person name="Xiong Z."/>
            <person name="Que H."/>
            <person name="Xie Y."/>
            <person name="Holland P.W."/>
            <person name="Paps J."/>
            <person name="Zhu Y."/>
            <person name="Wu F."/>
            <person name="Chen Y."/>
            <person name="Wang J."/>
            <person name="Peng C."/>
            <person name="Meng J."/>
            <person name="Yang L."/>
            <person name="Liu J."/>
            <person name="Wen B."/>
            <person name="Zhang N."/>
            <person name="Huang Z."/>
            <person name="Zhu Q."/>
            <person name="Feng Y."/>
            <person name="Mount A."/>
            <person name="Hedgecock D."/>
            <person name="Xu Z."/>
            <person name="Liu Y."/>
            <person name="Domazet-Loso T."/>
            <person name="Du Y."/>
            <person name="Sun X."/>
            <person name="Zhang S."/>
            <person name="Liu B."/>
            <person name="Cheng P."/>
            <person name="Jiang X."/>
            <person name="Li J."/>
            <person name="Fan D."/>
            <person name="Wang W."/>
            <person name="Fu W."/>
            <person name="Wang T."/>
            <person name="Wang B."/>
            <person name="Zhang J."/>
            <person name="Peng Z."/>
            <person name="Li Y."/>
            <person name="Li N."/>
            <person name="Wang J."/>
            <person name="Chen M."/>
            <person name="He Y."/>
            <person name="Tan F."/>
            <person name="Song X."/>
            <person name="Zheng Q."/>
            <person name="Huang R."/>
            <person name="Yang H."/>
            <person name="Du X."/>
            <person name="Chen L."/>
            <person name="Yang M."/>
            <person name="Gaffney P.M."/>
            <person name="Wang S."/>
            <person name="Luo L."/>
            <person name="She Z."/>
            <person name="Ming Y."/>
            <person name="Huang W."/>
            <person name="Zhang S."/>
            <person name="Huang B."/>
            <person name="Zhang Y."/>
            <person name="Qu T."/>
            <person name="Ni P."/>
            <person name="Miao G."/>
            <person name="Wang J."/>
            <person name="Wang Q."/>
            <person name="Steinberg C.E."/>
            <person name="Wang H."/>
            <person name="Li N."/>
            <person name="Qian L."/>
            <person name="Zhang G."/>
            <person name="Li Y."/>
            <person name="Yang H."/>
            <person name="Liu X."/>
            <person name="Wang J."/>
            <person name="Yin Y."/>
            <person name="Wang J."/>
        </authorList>
    </citation>
    <scope>NUCLEOTIDE SEQUENCE [LARGE SCALE GENOMIC DNA]</scope>
    <source>
        <strain evidence="2">05x7-T-G4-1.051#20</strain>
    </source>
</reference>
<proteinExistence type="predicted"/>
<gene>
    <name evidence="2" type="ORF">CGI_10013909</name>
</gene>
<dbReference type="AlphaFoldDB" id="K1RJU8"/>
<feature type="region of interest" description="Disordered" evidence="1">
    <location>
        <begin position="32"/>
        <end position="141"/>
    </location>
</feature>
<dbReference type="InParanoid" id="K1RJU8"/>
<sequence>MDDYLAEYMGSSLLDDTYDDLNVKIPKSVPKDLGHKPLAKNYPHTARPLSEPRRHRILPSKHNGTNNQINHEYKYEPDHTEPIDRMDQDTDSTCEQMDRDNKLSESELDTTSDDNDWCPVTKRRRRSDSVPENTSDFAKSYSSSEHAGTVQDLVNYVNDKVRLPCKYPIIPRTQHQMGLLTRTMWWSRVEAYEMLPAVDIEDEWTVIDECGGEDDSYEVVIIQEGYSVPH</sequence>
<accession>K1RJU8</accession>
<dbReference type="EMBL" id="JH817118">
    <property type="protein sequence ID" value="EKC41895.1"/>
    <property type="molecule type" value="Genomic_DNA"/>
</dbReference>
<feature type="compositionally biased region" description="Polar residues" evidence="1">
    <location>
        <begin position="130"/>
        <end position="141"/>
    </location>
</feature>
<protein>
    <submittedName>
        <fullName evidence="2">Uncharacterized protein</fullName>
    </submittedName>
</protein>
<feature type="compositionally biased region" description="Basic and acidic residues" evidence="1">
    <location>
        <begin position="96"/>
        <end position="105"/>
    </location>
</feature>
<evidence type="ECO:0000313" key="2">
    <source>
        <dbReference type="EMBL" id="EKC41895.1"/>
    </source>
</evidence>
<name>K1RJU8_MAGGI</name>
<dbReference type="HOGENOM" id="CLU_1205794_0_0_1"/>
<organism evidence="2">
    <name type="scientific">Magallana gigas</name>
    <name type="common">Pacific oyster</name>
    <name type="synonym">Crassostrea gigas</name>
    <dbReference type="NCBI Taxonomy" id="29159"/>
    <lineage>
        <taxon>Eukaryota</taxon>
        <taxon>Metazoa</taxon>
        <taxon>Spiralia</taxon>
        <taxon>Lophotrochozoa</taxon>
        <taxon>Mollusca</taxon>
        <taxon>Bivalvia</taxon>
        <taxon>Autobranchia</taxon>
        <taxon>Pteriomorphia</taxon>
        <taxon>Ostreida</taxon>
        <taxon>Ostreoidea</taxon>
        <taxon>Ostreidae</taxon>
        <taxon>Magallana</taxon>
    </lineage>
</organism>
<evidence type="ECO:0000256" key="1">
    <source>
        <dbReference type="SAM" id="MobiDB-lite"/>
    </source>
</evidence>
<feature type="compositionally biased region" description="Basic and acidic residues" evidence="1">
    <location>
        <begin position="71"/>
        <end position="88"/>
    </location>
</feature>
<feature type="compositionally biased region" description="Acidic residues" evidence="1">
    <location>
        <begin position="106"/>
        <end position="116"/>
    </location>
</feature>